<comment type="caution">
    <text evidence="1">The sequence shown here is derived from an EMBL/GenBank/DDBJ whole genome shotgun (WGS) entry which is preliminary data.</text>
</comment>
<gene>
    <name evidence="1" type="ORF">RFI_16866</name>
</gene>
<keyword evidence="2" id="KW-1185">Reference proteome</keyword>
<name>X6N4W5_RETFI</name>
<dbReference type="AlphaFoldDB" id="X6N4W5"/>
<accession>X6N4W5</accession>
<organism evidence="1 2">
    <name type="scientific">Reticulomyxa filosa</name>
    <dbReference type="NCBI Taxonomy" id="46433"/>
    <lineage>
        <taxon>Eukaryota</taxon>
        <taxon>Sar</taxon>
        <taxon>Rhizaria</taxon>
        <taxon>Retaria</taxon>
        <taxon>Foraminifera</taxon>
        <taxon>Monothalamids</taxon>
        <taxon>Reticulomyxidae</taxon>
        <taxon>Reticulomyxa</taxon>
    </lineage>
</organism>
<protein>
    <submittedName>
        <fullName evidence="1">Uncharacterized protein</fullName>
    </submittedName>
</protein>
<sequence>MCVNFFGGKNGGKKNVVIKKKGQIMKKKKKKKKKIMKVKKKNDCYPARIAAKKFSRIARDDKDNTIFQVIPDLYFRKSYGFVQLEQVWNESKRKGKSRIVNEDEKETNDTWSRFQDIMCDICNLIAKNSGHCHQRRVEGNDSMMECGGIANEEEEEMDTQKYKIKPGTDASQNYNKNVTCKQYTKSNNVGLLSVRKMHEDVGLVYNIGSKISNRSIHICGYYPNQEIKAIFFALHKLSVPHSVVIIMTAFSKVASLTNK</sequence>
<evidence type="ECO:0000313" key="2">
    <source>
        <dbReference type="Proteomes" id="UP000023152"/>
    </source>
</evidence>
<reference evidence="1 2" key="1">
    <citation type="journal article" date="2013" name="Curr. Biol.">
        <title>The Genome of the Foraminiferan Reticulomyxa filosa.</title>
        <authorList>
            <person name="Glockner G."/>
            <person name="Hulsmann N."/>
            <person name="Schleicher M."/>
            <person name="Noegel A.A."/>
            <person name="Eichinger L."/>
            <person name="Gallinger C."/>
            <person name="Pawlowski J."/>
            <person name="Sierra R."/>
            <person name="Euteneuer U."/>
            <person name="Pillet L."/>
            <person name="Moustafa A."/>
            <person name="Platzer M."/>
            <person name="Groth M."/>
            <person name="Szafranski K."/>
            <person name="Schliwa M."/>
        </authorList>
    </citation>
    <scope>NUCLEOTIDE SEQUENCE [LARGE SCALE GENOMIC DNA]</scope>
</reference>
<dbReference type="Proteomes" id="UP000023152">
    <property type="component" value="Unassembled WGS sequence"/>
</dbReference>
<proteinExistence type="predicted"/>
<evidence type="ECO:0000313" key="1">
    <source>
        <dbReference type="EMBL" id="ETO20352.1"/>
    </source>
</evidence>
<dbReference type="EMBL" id="ASPP01012702">
    <property type="protein sequence ID" value="ETO20352.1"/>
    <property type="molecule type" value="Genomic_DNA"/>
</dbReference>